<sequence>MMKILFVSNLFPPNQIGGYEVLCARVAGLMARLGHEVHILTSCYGGRLPVSDEMPVSQGLRLLCGDTIYHPFAKGDLRRQVISDDNAVVTQEMVERLRPDVVFAWNLYGLHREYFHVIERLGVPVVCMLTDNWLAEMMARDFIGTYFQRQVYGDRPGGGLVPVEPVHKLKVSAIFGARSMQDLYTAAGLGFRDATVIHNGVDLTAPLARERKPRRECGDNPIRLLFAGRLVRLKGVHTAIEALAELDRRSVSGQRSFVLNIVGDATDEAYLAQLTSLIAKLGLAERVVFLPPVAEAELPDLFDRHDVYVFPSLYEPFSLTLIHAMASGIPIVASAVGGNVEIVEDKETGLLFAPGDASDLAAKITLLADDGELRERISRAGRDVAAQFTVARMVGQMEDYLIRQSQG</sequence>
<evidence type="ECO:0000256" key="3">
    <source>
        <dbReference type="ARBA" id="ARBA00022679"/>
    </source>
</evidence>
<dbReference type="Pfam" id="PF13439">
    <property type="entry name" value="Glyco_transf_4"/>
    <property type="match status" value="1"/>
</dbReference>
<reference evidence="8 9" key="1">
    <citation type="submission" date="2020-04" db="EMBL/GenBank/DDBJ databases">
        <title>Description of novel Gluconacetobacter.</title>
        <authorList>
            <person name="Sombolestani A."/>
        </authorList>
    </citation>
    <scope>NUCLEOTIDE SEQUENCE [LARGE SCALE GENOMIC DNA]</scope>
    <source>
        <strain evidence="7 8">LMG 1728</strain>
        <strain evidence="6 9">LMG 1731</strain>
    </source>
</reference>
<dbReference type="GO" id="GO:0016757">
    <property type="term" value="F:glycosyltransferase activity"/>
    <property type="evidence" value="ECO:0007669"/>
    <property type="project" value="UniProtKB-KW"/>
</dbReference>
<keyword evidence="3 6" id="KW-0808">Transferase</keyword>
<dbReference type="CDD" id="cd03801">
    <property type="entry name" value="GT4_PimA-like"/>
    <property type="match status" value="1"/>
</dbReference>
<dbReference type="EMBL" id="JABEQN010000001">
    <property type="protein sequence ID" value="MBB2192209.1"/>
    <property type="molecule type" value="Genomic_DNA"/>
</dbReference>
<protein>
    <submittedName>
        <fullName evidence="6">Glycosyltransferase family 4 protein</fullName>
    </submittedName>
</protein>
<dbReference type="SUPFAM" id="SSF53756">
    <property type="entry name" value="UDP-Glycosyltransferase/glycogen phosphorylase"/>
    <property type="match status" value="1"/>
</dbReference>
<keyword evidence="2" id="KW-0328">Glycosyltransferase</keyword>
<dbReference type="PANTHER" id="PTHR12526">
    <property type="entry name" value="GLYCOSYLTRANSFERASE"/>
    <property type="match status" value="1"/>
</dbReference>
<gene>
    <name evidence="7" type="ORF">HLH25_00865</name>
    <name evidence="6" type="ORF">HLH26_00845</name>
</gene>
<dbReference type="InterPro" id="IPR001296">
    <property type="entry name" value="Glyco_trans_1"/>
</dbReference>
<evidence type="ECO:0000256" key="1">
    <source>
        <dbReference type="ARBA" id="ARBA00009481"/>
    </source>
</evidence>
<keyword evidence="8" id="KW-1185">Reference proteome</keyword>
<comment type="caution">
    <text evidence="6">The sequence shown here is derived from an EMBL/GenBank/DDBJ whole genome shotgun (WGS) entry which is preliminary data.</text>
</comment>
<evidence type="ECO:0000313" key="8">
    <source>
        <dbReference type="Proteomes" id="UP000540490"/>
    </source>
</evidence>
<comment type="similarity">
    <text evidence="1">Belongs to the glycosyltransferase group 1 family. Glycosyltransferase 4 subfamily.</text>
</comment>
<evidence type="ECO:0000313" key="9">
    <source>
        <dbReference type="Proteomes" id="UP000561077"/>
    </source>
</evidence>
<name>A0A7W4IHQ6_9PROT</name>
<accession>A0A7W4IHQ6</accession>
<proteinExistence type="inferred from homology"/>
<dbReference type="AlphaFoldDB" id="A0A7W4IHQ6"/>
<organism evidence="6 9">
    <name type="scientific">Gluconacetobacter dulcium</name>
    <dbReference type="NCBI Taxonomy" id="2729096"/>
    <lineage>
        <taxon>Bacteria</taxon>
        <taxon>Pseudomonadati</taxon>
        <taxon>Pseudomonadota</taxon>
        <taxon>Alphaproteobacteria</taxon>
        <taxon>Acetobacterales</taxon>
        <taxon>Acetobacteraceae</taxon>
        <taxon>Gluconacetobacter</taxon>
    </lineage>
</organism>
<feature type="domain" description="Glycosyl transferase family 1" evidence="4">
    <location>
        <begin position="219"/>
        <end position="383"/>
    </location>
</feature>
<dbReference type="Gene3D" id="3.40.50.2000">
    <property type="entry name" value="Glycogen Phosphorylase B"/>
    <property type="match status" value="2"/>
</dbReference>
<evidence type="ECO:0000256" key="2">
    <source>
        <dbReference type="ARBA" id="ARBA00022676"/>
    </source>
</evidence>
<dbReference type="PANTHER" id="PTHR12526:SF640">
    <property type="entry name" value="COLANIC ACID BIOSYNTHESIS GLYCOSYLTRANSFERASE WCAL-RELATED"/>
    <property type="match status" value="1"/>
</dbReference>
<dbReference type="Proteomes" id="UP000561077">
    <property type="component" value="Unassembled WGS sequence"/>
</dbReference>
<dbReference type="Pfam" id="PF00534">
    <property type="entry name" value="Glycos_transf_1"/>
    <property type="match status" value="1"/>
</dbReference>
<dbReference type="RefSeq" id="WP_182972260.1">
    <property type="nucleotide sequence ID" value="NZ_JABEQN010000001.1"/>
</dbReference>
<evidence type="ECO:0000259" key="4">
    <source>
        <dbReference type="Pfam" id="PF00534"/>
    </source>
</evidence>
<dbReference type="EMBL" id="JABEQO010000001">
    <property type="protein sequence ID" value="MBB2163096.1"/>
    <property type="molecule type" value="Genomic_DNA"/>
</dbReference>
<dbReference type="Proteomes" id="UP000540490">
    <property type="component" value="Unassembled WGS sequence"/>
</dbReference>
<feature type="domain" description="Glycosyltransferase subfamily 4-like N-terminal" evidence="5">
    <location>
        <begin position="16"/>
        <end position="204"/>
    </location>
</feature>
<evidence type="ECO:0000313" key="6">
    <source>
        <dbReference type="EMBL" id="MBB2163096.1"/>
    </source>
</evidence>
<evidence type="ECO:0000259" key="5">
    <source>
        <dbReference type="Pfam" id="PF13439"/>
    </source>
</evidence>
<evidence type="ECO:0000313" key="7">
    <source>
        <dbReference type="EMBL" id="MBB2192209.1"/>
    </source>
</evidence>
<dbReference type="InterPro" id="IPR028098">
    <property type="entry name" value="Glyco_trans_4-like_N"/>
</dbReference>